<evidence type="ECO:0000313" key="2">
    <source>
        <dbReference type="EMBL" id="MER6616765.1"/>
    </source>
</evidence>
<dbReference type="Proteomes" id="UP001445472">
    <property type="component" value="Unassembled WGS sequence"/>
</dbReference>
<evidence type="ECO:0000313" key="3">
    <source>
        <dbReference type="Proteomes" id="UP001445472"/>
    </source>
</evidence>
<dbReference type="RefSeq" id="WP_351978057.1">
    <property type="nucleotide sequence ID" value="NZ_JBEPBX010000028.1"/>
</dbReference>
<protein>
    <recommendedName>
        <fullName evidence="1">Knr4/Smi1-like domain-containing protein</fullName>
    </recommendedName>
</protein>
<proteinExistence type="predicted"/>
<dbReference type="InterPro" id="IPR037883">
    <property type="entry name" value="Knr4/Smi1-like_sf"/>
</dbReference>
<feature type="domain" description="Knr4/Smi1-like" evidence="1">
    <location>
        <begin position="38"/>
        <end position="156"/>
    </location>
</feature>
<dbReference type="SUPFAM" id="SSF160631">
    <property type="entry name" value="SMI1/KNR4-like"/>
    <property type="match status" value="1"/>
</dbReference>
<keyword evidence="3" id="KW-1185">Reference proteome</keyword>
<comment type="caution">
    <text evidence="2">The sequence shown here is derived from an EMBL/GenBank/DDBJ whole genome shotgun (WGS) entry which is preliminary data.</text>
</comment>
<reference evidence="2 3" key="1">
    <citation type="submission" date="2024-06" db="EMBL/GenBank/DDBJ databases">
        <title>The Natural Products Discovery Center: Release of the First 8490 Sequenced Strains for Exploring Actinobacteria Biosynthetic Diversity.</title>
        <authorList>
            <person name="Kalkreuter E."/>
            <person name="Kautsar S.A."/>
            <person name="Yang D."/>
            <person name="Bader C.D."/>
            <person name="Teijaro C.N."/>
            <person name="Fluegel L."/>
            <person name="Davis C.M."/>
            <person name="Simpson J.R."/>
            <person name="Lauterbach L."/>
            <person name="Steele A.D."/>
            <person name="Gui C."/>
            <person name="Meng S."/>
            <person name="Li G."/>
            <person name="Viehrig K."/>
            <person name="Ye F."/>
            <person name="Su P."/>
            <person name="Kiefer A.F."/>
            <person name="Nichols A."/>
            <person name="Cepeda A.J."/>
            <person name="Yan W."/>
            <person name="Fan B."/>
            <person name="Jiang Y."/>
            <person name="Adhikari A."/>
            <person name="Zheng C.-J."/>
            <person name="Schuster L."/>
            <person name="Cowan T.M."/>
            <person name="Smanski M.J."/>
            <person name="Chevrette M.G."/>
            <person name="De Carvalho L.P.S."/>
            <person name="Shen B."/>
        </authorList>
    </citation>
    <scope>NUCLEOTIDE SEQUENCE [LARGE SCALE GENOMIC DNA]</scope>
    <source>
        <strain evidence="2 3">NPDC000837</strain>
    </source>
</reference>
<gene>
    <name evidence="2" type="ORF">ABT276_26040</name>
</gene>
<organism evidence="2 3">
    <name type="scientific">Streptomyces xantholiticus</name>
    <dbReference type="NCBI Taxonomy" id="68285"/>
    <lineage>
        <taxon>Bacteria</taxon>
        <taxon>Bacillati</taxon>
        <taxon>Actinomycetota</taxon>
        <taxon>Actinomycetes</taxon>
        <taxon>Kitasatosporales</taxon>
        <taxon>Streptomycetaceae</taxon>
        <taxon>Streptomyces</taxon>
    </lineage>
</organism>
<dbReference type="EMBL" id="JBEPBX010000028">
    <property type="protein sequence ID" value="MER6616765.1"/>
    <property type="molecule type" value="Genomic_DNA"/>
</dbReference>
<name>A0ABV1V148_9ACTN</name>
<evidence type="ECO:0000259" key="1">
    <source>
        <dbReference type="SMART" id="SM00860"/>
    </source>
</evidence>
<dbReference type="InterPro" id="IPR018958">
    <property type="entry name" value="Knr4/Smi1-like_dom"/>
</dbReference>
<sequence>MTDQEITDGPQRVREAWEWIVEWLRVNAPRSYGALRPGASESLLVEAEERLGFPLHADLRTLWAMNAGVTDDHMFAAHFLDGNGLLAVDAALDTREFLADAWSDWAAGWVPFTADEVTGPWSGSFVDCRTGRLGVWGMETEPEEEDGLDLAGWLELIVQALRDADGPLVGPGNAPGLAGGALVWLDPRDVHVEGWGPLHH</sequence>
<dbReference type="SMART" id="SM00860">
    <property type="entry name" value="SMI1_KNR4"/>
    <property type="match status" value="1"/>
</dbReference>
<accession>A0ABV1V148</accession>